<evidence type="ECO:0000313" key="9">
    <source>
        <dbReference type="Proteomes" id="UP001501736"/>
    </source>
</evidence>
<evidence type="ECO:0000256" key="1">
    <source>
        <dbReference type="ARBA" id="ARBA00004651"/>
    </source>
</evidence>
<dbReference type="Proteomes" id="UP001501736">
    <property type="component" value="Unassembled WGS sequence"/>
</dbReference>
<feature type="domain" description="CNNM transmembrane" evidence="7">
    <location>
        <begin position="1"/>
        <end position="203"/>
    </location>
</feature>
<dbReference type="EMBL" id="BAAAYG010000005">
    <property type="protein sequence ID" value="GAA3285419.1"/>
    <property type="molecule type" value="Genomic_DNA"/>
</dbReference>
<keyword evidence="3" id="KW-0129">CBS domain</keyword>
<organism evidence="8 9">
    <name type="scientific">Nesterenkonia halobia</name>
    <dbReference type="NCBI Taxonomy" id="37922"/>
    <lineage>
        <taxon>Bacteria</taxon>
        <taxon>Bacillati</taxon>
        <taxon>Actinomycetota</taxon>
        <taxon>Actinomycetes</taxon>
        <taxon>Micrococcales</taxon>
        <taxon>Micrococcaceae</taxon>
        <taxon>Nesterenkonia</taxon>
    </lineage>
</organism>
<gene>
    <name evidence="8" type="ORF">GCM10020260_17990</name>
</gene>
<dbReference type="Gene3D" id="3.10.580.10">
    <property type="entry name" value="CBS-domain"/>
    <property type="match status" value="1"/>
</dbReference>
<evidence type="ECO:0000256" key="2">
    <source>
        <dbReference type="ARBA" id="ARBA00022475"/>
    </source>
</evidence>
<name>A0ABP6REY5_9MICC</name>
<feature type="domain" description="CBS" evidence="6">
    <location>
        <begin position="285"/>
        <end position="343"/>
    </location>
</feature>
<protein>
    <submittedName>
        <fullName evidence="8">Hemolysin family protein</fullName>
    </submittedName>
</protein>
<evidence type="ECO:0000256" key="3">
    <source>
        <dbReference type="PROSITE-ProRule" id="PRU00703"/>
    </source>
</evidence>
<keyword evidence="4 5" id="KW-1133">Transmembrane helix</keyword>
<dbReference type="InterPro" id="IPR046342">
    <property type="entry name" value="CBS_dom_sf"/>
</dbReference>
<dbReference type="PANTHER" id="PTHR43099">
    <property type="entry name" value="UPF0053 PROTEIN YRKA"/>
    <property type="match status" value="1"/>
</dbReference>
<feature type="transmembrane region" description="Helical" evidence="5">
    <location>
        <begin position="52"/>
        <end position="77"/>
    </location>
</feature>
<dbReference type="RefSeq" id="WP_344720412.1">
    <property type="nucleotide sequence ID" value="NZ_BAAAYG010000005.1"/>
</dbReference>
<feature type="transmembrane region" description="Helical" evidence="5">
    <location>
        <begin position="12"/>
        <end position="31"/>
    </location>
</feature>
<dbReference type="Pfam" id="PF01595">
    <property type="entry name" value="CNNM"/>
    <property type="match status" value="1"/>
</dbReference>
<dbReference type="PANTHER" id="PTHR43099:SF5">
    <property type="entry name" value="HLYC_CORC FAMILY TRANSPORTER"/>
    <property type="match status" value="1"/>
</dbReference>
<comment type="subcellular location">
    <subcellularLocation>
        <location evidence="1">Cell membrane</location>
        <topology evidence="1">Multi-pass membrane protein</topology>
    </subcellularLocation>
</comment>
<feature type="transmembrane region" description="Helical" evidence="5">
    <location>
        <begin position="97"/>
        <end position="119"/>
    </location>
</feature>
<dbReference type="Pfam" id="PF00571">
    <property type="entry name" value="CBS"/>
    <property type="match status" value="1"/>
</dbReference>
<comment type="caution">
    <text evidence="8">The sequence shown here is derived from an EMBL/GenBank/DDBJ whole genome shotgun (WGS) entry which is preliminary data.</text>
</comment>
<keyword evidence="4 5" id="KW-0812">Transmembrane</keyword>
<dbReference type="Gene3D" id="3.90.1280.20">
    <property type="match status" value="1"/>
</dbReference>
<keyword evidence="4 5" id="KW-0472">Membrane</keyword>
<dbReference type="PROSITE" id="PS51846">
    <property type="entry name" value="CNNM"/>
    <property type="match status" value="1"/>
</dbReference>
<dbReference type="PROSITE" id="PS51371">
    <property type="entry name" value="CBS"/>
    <property type="match status" value="1"/>
</dbReference>
<evidence type="ECO:0000256" key="5">
    <source>
        <dbReference type="SAM" id="Phobius"/>
    </source>
</evidence>
<dbReference type="SUPFAM" id="SSF54631">
    <property type="entry name" value="CBS-domain pair"/>
    <property type="match status" value="1"/>
</dbReference>
<dbReference type="InterPro" id="IPR002550">
    <property type="entry name" value="CNNM"/>
</dbReference>
<evidence type="ECO:0000256" key="4">
    <source>
        <dbReference type="PROSITE-ProRule" id="PRU01193"/>
    </source>
</evidence>
<evidence type="ECO:0000259" key="7">
    <source>
        <dbReference type="PROSITE" id="PS51846"/>
    </source>
</evidence>
<proteinExistence type="predicted"/>
<keyword evidence="2" id="KW-1003">Cell membrane</keyword>
<evidence type="ECO:0000259" key="6">
    <source>
        <dbReference type="PROSITE" id="PS51371"/>
    </source>
</evidence>
<accession>A0ABP6REY5</accession>
<dbReference type="InterPro" id="IPR051676">
    <property type="entry name" value="UPF0053_domain"/>
</dbReference>
<sequence length="343" mass="36565">MTAWIVPTVATLAIIALSAFFVVLEFSMLAARRHRLEEAAETSRSARAALRGLNELTVMLAAAQLGITACTFALGAVSKPAVHHALTPLLEATALPLWAADAVSFTVALLLMTFLHLVVGEMAPKSWAIAHPERSARLVAVPARALARLLHPLLSVINGLANRLVSAAGVEPVDRAAVGGYDSETIHQLIRHSTDAGALDEASGGQLTQIIALETLPVEEVNAGRRRSGTTSLPAGATMADVQRAAAQTAHLRILLDGDRPADDPRIVHVRDTLTADPQDPAVEVSRPTLVLPPGTPAPQVLQRMRETGEQLVVVRTEGRPLTGVVTWNDILRRVWPESARQT</sequence>
<keyword evidence="9" id="KW-1185">Reference proteome</keyword>
<dbReference type="InterPro" id="IPR000644">
    <property type="entry name" value="CBS_dom"/>
</dbReference>
<reference evidence="9" key="1">
    <citation type="journal article" date="2019" name="Int. J. Syst. Evol. Microbiol.">
        <title>The Global Catalogue of Microorganisms (GCM) 10K type strain sequencing project: providing services to taxonomists for standard genome sequencing and annotation.</title>
        <authorList>
            <consortium name="The Broad Institute Genomics Platform"/>
            <consortium name="The Broad Institute Genome Sequencing Center for Infectious Disease"/>
            <person name="Wu L."/>
            <person name="Ma J."/>
        </authorList>
    </citation>
    <scope>NUCLEOTIDE SEQUENCE [LARGE SCALE GENOMIC DNA]</scope>
    <source>
        <strain evidence="9">JCM 11483</strain>
    </source>
</reference>
<evidence type="ECO:0000313" key="8">
    <source>
        <dbReference type="EMBL" id="GAA3285419.1"/>
    </source>
</evidence>